<evidence type="ECO:0000313" key="1">
    <source>
        <dbReference type="EMBL" id="SHG60410.1"/>
    </source>
</evidence>
<sequence>MFIYCTRLYEKHRKPILPIAVFSYNDQRTPSDDFTINISNFPVTHFNYHQIHLAKLNWRKYLELDNPIAAALPSKMGYTDDERVQVKLEFLRMISRLELNPAEMELLYGFFNTYLHLNEKEENQMSEEIAKMPKEEAERVRQLPNYYFDKGVEKGIEKGKLIEKEKVIIKMLLKGASIEFISEVTGVSIEEINKLKNEL</sequence>
<evidence type="ECO:0000313" key="2">
    <source>
        <dbReference type="Proteomes" id="UP000183988"/>
    </source>
</evidence>
<keyword evidence="2" id="KW-1185">Reference proteome</keyword>
<dbReference type="STRING" id="930117.SAMN05216225_104424"/>
<dbReference type="Proteomes" id="UP000183988">
    <property type="component" value="Unassembled WGS sequence"/>
</dbReference>
<protein>
    <recommendedName>
        <fullName evidence="3">Transposase (putative) YhgA-like domain-containing protein</fullName>
    </recommendedName>
</protein>
<dbReference type="EMBL" id="FQVW01000044">
    <property type="protein sequence ID" value="SHG60410.1"/>
    <property type="molecule type" value="Genomic_DNA"/>
</dbReference>
<name>A0A1M5L618_9BACI</name>
<gene>
    <name evidence="1" type="ORF">SAMN05216225_104424</name>
</gene>
<proteinExistence type="predicted"/>
<reference evidence="1 2" key="1">
    <citation type="submission" date="2016-11" db="EMBL/GenBank/DDBJ databases">
        <authorList>
            <person name="Jaros S."/>
            <person name="Januszkiewicz K."/>
            <person name="Wedrychowicz H."/>
        </authorList>
    </citation>
    <scope>NUCLEOTIDE SEQUENCE [LARGE SCALE GENOMIC DNA]</scope>
    <source>
        <strain evidence="1 2">IBRC-M 10683</strain>
    </source>
</reference>
<dbReference type="AlphaFoldDB" id="A0A1M5L618"/>
<organism evidence="1 2">
    <name type="scientific">Ornithinibacillus halophilus</name>
    <dbReference type="NCBI Taxonomy" id="930117"/>
    <lineage>
        <taxon>Bacteria</taxon>
        <taxon>Bacillati</taxon>
        <taxon>Bacillota</taxon>
        <taxon>Bacilli</taxon>
        <taxon>Bacillales</taxon>
        <taxon>Bacillaceae</taxon>
        <taxon>Ornithinibacillus</taxon>
    </lineage>
</organism>
<accession>A0A1M5L618</accession>
<evidence type="ECO:0008006" key="3">
    <source>
        <dbReference type="Google" id="ProtNLM"/>
    </source>
</evidence>